<sequence length="61" mass="6905">MSHQVDRVLADVDTAMSQLKNSLKGIPYRREKFKKIHDDFAKAVAALTVDVNYSRSQVPKS</sequence>
<gene>
    <name evidence="1" type="ORF">JOF53_002881</name>
</gene>
<dbReference type="EMBL" id="JAGIOO010000001">
    <property type="protein sequence ID" value="MBP2474009.1"/>
    <property type="molecule type" value="Genomic_DNA"/>
</dbReference>
<comment type="caution">
    <text evidence="1">The sequence shown here is derived from an EMBL/GenBank/DDBJ whole genome shotgun (WGS) entry which is preliminary data.</text>
</comment>
<name>A0ABS5ACS6_9PSEU</name>
<protein>
    <submittedName>
        <fullName evidence="1">Uncharacterized protein</fullName>
    </submittedName>
</protein>
<evidence type="ECO:0000313" key="1">
    <source>
        <dbReference type="EMBL" id="MBP2474009.1"/>
    </source>
</evidence>
<accession>A0ABS5ACS6</accession>
<proteinExistence type="predicted"/>
<dbReference type="Proteomes" id="UP001519363">
    <property type="component" value="Unassembled WGS sequence"/>
</dbReference>
<reference evidence="1 2" key="1">
    <citation type="submission" date="2021-03" db="EMBL/GenBank/DDBJ databases">
        <title>Sequencing the genomes of 1000 actinobacteria strains.</title>
        <authorList>
            <person name="Klenk H.-P."/>
        </authorList>
    </citation>
    <scope>NUCLEOTIDE SEQUENCE [LARGE SCALE GENOMIC DNA]</scope>
    <source>
        <strain evidence="1 2">DSM 44580</strain>
    </source>
</reference>
<keyword evidence="2" id="KW-1185">Reference proteome</keyword>
<dbReference type="RefSeq" id="WP_245372757.1">
    <property type="nucleotide sequence ID" value="NZ_JAGIOO010000001.1"/>
</dbReference>
<evidence type="ECO:0000313" key="2">
    <source>
        <dbReference type="Proteomes" id="UP001519363"/>
    </source>
</evidence>
<organism evidence="1 2">
    <name type="scientific">Crossiella equi</name>
    <dbReference type="NCBI Taxonomy" id="130796"/>
    <lineage>
        <taxon>Bacteria</taxon>
        <taxon>Bacillati</taxon>
        <taxon>Actinomycetota</taxon>
        <taxon>Actinomycetes</taxon>
        <taxon>Pseudonocardiales</taxon>
        <taxon>Pseudonocardiaceae</taxon>
        <taxon>Crossiella</taxon>
    </lineage>
</organism>